<reference evidence="1 2" key="1">
    <citation type="submission" date="2021-03" db="EMBL/GenBank/DDBJ databases">
        <title>Genomic Encyclopedia of Type Strains, Phase IV (KMG-IV): sequencing the most valuable type-strain genomes for metagenomic binning, comparative biology and taxonomic classification.</title>
        <authorList>
            <person name="Goeker M."/>
        </authorList>
    </citation>
    <scope>NUCLEOTIDE SEQUENCE [LARGE SCALE GENOMIC DNA]</scope>
    <source>
        <strain evidence="1 2">DSM 14349</strain>
    </source>
</reference>
<comment type="caution">
    <text evidence="1">The sequence shown here is derived from an EMBL/GenBank/DDBJ whole genome shotgun (WGS) entry which is preliminary data.</text>
</comment>
<accession>A0ABS4FX86</accession>
<protein>
    <submittedName>
        <fullName evidence="1">Uncharacterized protein</fullName>
    </submittedName>
</protein>
<proteinExistence type="predicted"/>
<organism evidence="1 2">
    <name type="scientific">Paenibacillus turicensis</name>
    <dbReference type="NCBI Taxonomy" id="160487"/>
    <lineage>
        <taxon>Bacteria</taxon>
        <taxon>Bacillati</taxon>
        <taxon>Bacillota</taxon>
        <taxon>Bacilli</taxon>
        <taxon>Bacillales</taxon>
        <taxon>Paenibacillaceae</taxon>
        <taxon>Paenibacillus</taxon>
    </lineage>
</organism>
<evidence type="ECO:0000313" key="1">
    <source>
        <dbReference type="EMBL" id="MBP1907135.1"/>
    </source>
</evidence>
<evidence type="ECO:0000313" key="2">
    <source>
        <dbReference type="Proteomes" id="UP001519272"/>
    </source>
</evidence>
<dbReference type="Proteomes" id="UP001519272">
    <property type="component" value="Unassembled WGS sequence"/>
</dbReference>
<dbReference type="EMBL" id="JAGGKG010000022">
    <property type="protein sequence ID" value="MBP1907135.1"/>
    <property type="molecule type" value="Genomic_DNA"/>
</dbReference>
<gene>
    <name evidence="1" type="ORF">J2Z32_003800</name>
</gene>
<name>A0ABS4FX86_9BACL</name>
<keyword evidence="2" id="KW-1185">Reference proteome</keyword>
<dbReference type="RefSeq" id="WP_210090719.1">
    <property type="nucleotide sequence ID" value="NZ_JAGGKG010000022.1"/>
</dbReference>
<sequence length="220" mass="24431">MVTFKYDRLCGSESLQTTHQGISAKIKLPSNIIVGSSPINGTRNDDYVNFYLIYNNYLEGGISWTPYAEDGKAGFRLFLNSGAFEGGDNLYWRSKNVSELGYNFGFGDTVLLTLVPTQNGSRSQLWVNSKIVYDLPNHKSQPTTARVAYTHGCKDQYGYVQHNTATWSQVEILRNGTWGGWGANDWGYAPYRKNANAYGIYTEHPVSAYLAKPNGPSPAG</sequence>